<evidence type="ECO:0000313" key="2">
    <source>
        <dbReference type="EMBL" id="SVC64895.1"/>
    </source>
</evidence>
<dbReference type="EMBL" id="UINC01102912">
    <property type="protein sequence ID" value="SVC64895.1"/>
    <property type="molecule type" value="Genomic_DNA"/>
</dbReference>
<organism evidence="2">
    <name type="scientific">marine metagenome</name>
    <dbReference type="NCBI Taxonomy" id="408172"/>
    <lineage>
        <taxon>unclassified sequences</taxon>
        <taxon>metagenomes</taxon>
        <taxon>ecological metagenomes</taxon>
    </lineage>
</organism>
<reference evidence="2" key="1">
    <citation type="submission" date="2018-05" db="EMBL/GenBank/DDBJ databases">
        <authorList>
            <person name="Lanie J.A."/>
            <person name="Ng W.-L."/>
            <person name="Kazmierczak K.M."/>
            <person name="Andrzejewski T.M."/>
            <person name="Davidsen T.M."/>
            <person name="Wayne K.J."/>
            <person name="Tettelin H."/>
            <person name="Glass J.I."/>
            <person name="Rusch D."/>
            <person name="Podicherti R."/>
            <person name="Tsui H.-C.T."/>
            <person name="Winkler M.E."/>
        </authorList>
    </citation>
    <scope>NUCLEOTIDE SEQUENCE</scope>
</reference>
<evidence type="ECO:0000256" key="1">
    <source>
        <dbReference type="SAM" id="Phobius"/>
    </source>
</evidence>
<proteinExistence type="predicted"/>
<protein>
    <submittedName>
        <fullName evidence="2">Uncharacterized protein</fullName>
    </submittedName>
</protein>
<name>A0A382NX06_9ZZZZ</name>
<keyword evidence="1" id="KW-1133">Transmembrane helix</keyword>
<keyword evidence="1" id="KW-0812">Transmembrane</keyword>
<gene>
    <name evidence="2" type="ORF">METZ01_LOCUS317749</name>
</gene>
<dbReference type="AlphaFoldDB" id="A0A382NX06"/>
<feature type="transmembrane region" description="Helical" evidence="1">
    <location>
        <begin position="7"/>
        <end position="26"/>
    </location>
</feature>
<sequence>MIKKYLIKYSIEFVVIILGITVSFWLNELSIDNQNEKER</sequence>
<keyword evidence="1" id="KW-0472">Membrane</keyword>
<accession>A0A382NX06</accession>
<feature type="non-terminal residue" evidence="2">
    <location>
        <position position="39"/>
    </location>
</feature>